<reference evidence="1" key="1">
    <citation type="submission" date="2020-05" db="EMBL/GenBank/DDBJ databases">
        <authorList>
            <person name="Chiriac C."/>
            <person name="Salcher M."/>
            <person name="Ghai R."/>
            <person name="Kavagutti S V."/>
        </authorList>
    </citation>
    <scope>NUCLEOTIDE SEQUENCE</scope>
</reference>
<protein>
    <submittedName>
        <fullName evidence="1">Unannotated protein</fullName>
    </submittedName>
</protein>
<name>A0A6J6Y657_9ZZZZ</name>
<sequence length="71" mass="7517">MASSAPATSANVVCGVSFDIILALDLPKFITLEPPPCTWFIKKNNKKTMMAIGSKEASSESKTLSLGTLTL</sequence>
<organism evidence="1">
    <name type="scientific">freshwater metagenome</name>
    <dbReference type="NCBI Taxonomy" id="449393"/>
    <lineage>
        <taxon>unclassified sequences</taxon>
        <taxon>metagenomes</taxon>
        <taxon>ecological metagenomes</taxon>
    </lineage>
</organism>
<gene>
    <name evidence="1" type="ORF">UFOPK3024_00726</name>
</gene>
<proteinExistence type="predicted"/>
<dbReference type="AlphaFoldDB" id="A0A6J6Y657"/>
<evidence type="ECO:0000313" key="1">
    <source>
        <dbReference type="EMBL" id="CAB4803494.1"/>
    </source>
</evidence>
<dbReference type="EMBL" id="CAFAAK010000147">
    <property type="protein sequence ID" value="CAB4803494.1"/>
    <property type="molecule type" value="Genomic_DNA"/>
</dbReference>
<accession>A0A6J6Y657</accession>